<feature type="signal peptide" evidence="1">
    <location>
        <begin position="1"/>
        <end position="20"/>
    </location>
</feature>
<gene>
    <name evidence="2" type="ORF">E2C01_053937</name>
</gene>
<evidence type="ECO:0000256" key="1">
    <source>
        <dbReference type="SAM" id="SignalP"/>
    </source>
</evidence>
<organism evidence="2 3">
    <name type="scientific">Portunus trituberculatus</name>
    <name type="common">Swimming crab</name>
    <name type="synonym">Neptunus trituberculatus</name>
    <dbReference type="NCBI Taxonomy" id="210409"/>
    <lineage>
        <taxon>Eukaryota</taxon>
        <taxon>Metazoa</taxon>
        <taxon>Ecdysozoa</taxon>
        <taxon>Arthropoda</taxon>
        <taxon>Crustacea</taxon>
        <taxon>Multicrustacea</taxon>
        <taxon>Malacostraca</taxon>
        <taxon>Eumalacostraca</taxon>
        <taxon>Eucarida</taxon>
        <taxon>Decapoda</taxon>
        <taxon>Pleocyemata</taxon>
        <taxon>Brachyura</taxon>
        <taxon>Eubrachyura</taxon>
        <taxon>Portunoidea</taxon>
        <taxon>Portunidae</taxon>
        <taxon>Portuninae</taxon>
        <taxon>Portunus</taxon>
    </lineage>
</organism>
<evidence type="ECO:0000313" key="3">
    <source>
        <dbReference type="Proteomes" id="UP000324222"/>
    </source>
</evidence>
<comment type="caution">
    <text evidence="2">The sequence shown here is derived from an EMBL/GenBank/DDBJ whole genome shotgun (WGS) entry which is preliminary data.</text>
</comment>
<proteinExistence type="predicted"/>
<reference evidence="2 3" key="1">
    <citation type="submission" date="2019-05" db="EMBL/GenBank/DDBJ databases">
        <title>Another draft genome of Portunus trituberculatus and its Hox gene families provides insights of decapod evolution.</title>
        <authorList>
            <person name="Jeong J.-H."/>
            <person name="Song I."/>
            <person name="Kim S."/>
            <person name="Choi T."/>
            <person name="Kim D."/>
            <person name="Ryu S."/>
            <person name="Kim W."/>
        </authorList>
    </citation>
    <scope>NUCLEOTIDE SEQUENCE [LARGE SCALE GENOMIC DNA]</scope>
    <source>
        <tissue evidence="2">Muscle</tissue>
    </source>
</reference>
<dbReference type="Proteomes" id="UP000324222">
    <property type="component" value="Unassembled WGS sequence"/>
</dbReference>
<accession>A0A5B7GS69</accession>
<sequence length="100" mass="10943">MFGSVVLATCALLSTSVSWASPEISERSIGGDLETLAIGVVQVIGEEASFFQKPKNIMDRGQKLWSEDLRERTDTAISTATPVEVAVLQVYQTRALYHQV</sequence>
<keyword evidence="1" id="KW-0732">Signal</keyword>
<keyword evidence="3" id="KW-1185">Reference proteome</keyword>
<dbReference type="EMBL" id="VSRR010016972">
    <property type="protein sequence ID" value="MPC59908.1"/>
    <property type="molecule type" value="Genomic_DNA"/>
</dbReference>
<name>A0A5B7GS69_PORTR</name>
<feature type="chain" id="PRO_5022827982" evidence="1">
    <location>
        <begin position="21"/>
        <end position="100"/>
    </location>
</feature>
<protein>
    <submittedName>
        <fullName evidence="2">Uncharacterized protein</fullName>
    </submittedName>
</protein>
<dbReference type="AlphaFoldDB" id="A0A5B7GS69"/>
<evidence type="ECO:0000313" key="2">
    <source>
        <dbReference type="EMBL" id="MPC59908.1"/>
    </source>
</evidence>